<dbReference type="RefSeq" id="WP_192750730.1">
    <property type="nucleotide sequence ID" value="NZ_BAABJL010000109.1"/>
</dbReference>
<dbReference type="InterPro" id="IPR010095">
    <property type="entry name" value="Cas12f1-like_TNB"/>
</dbReference>
<dbReference type="EMBL" id="JADBEM010000001">
    <property type="protein sequence ID" value="MBE1606641.1"/>
    <property type="molecule type" value="Genomic_DNA"/>
</dbReference>
<evidence type="ECO:0000313" key="3">
    <source>
        <dbReference type="EMBL" id="MBE1606641.1"/>
    </source>
</evidence>
<feature type="domain" description="Cas12f1-like TNB" evidence="2">
    <location>
        <begin position="14"/>
        <end position="36"/>
    </location>
</feature>
<reference evidence="3" key="1">
    <citation type="submission" date="2020-10" db="EMBL/GenBank/DDBJ databases">
        <title>Sequencing the genomes of 1000 actinobacteria strains.</title>
        <authorList>
            <person name="Klenk H.-P."/>
        </authorList>
    </citation>
    <scope>NUCLEOTIDE SEQUENCE</scope>
    <source>
        <strain evidence="3">DSM 45354</strain>
    </source>
</reference>
<organism evidence="3 4">
    <name type="scientific">Actinopolymorpha pittospori</name>
    <dbReference type="NCBI Taxonomy" id="648752"/>
    <lineage>
        <taxon>Bacteria</taxon>
        <taxon>Bacillati</taxon>
        <taxon>Actinomycetota</taxon>
        <taxon>Actinomycetes</taxon>
        <taxon>Propionibacteriales</taxon>
        <taxon>Actinopolymorphaceae</taxon>
        <taxon>Actinopolymorpha</taxon>
    </lineage>
</organism>
<protein>
    <submittedName>
        <fullName evidence="3">Transposase</fullName>
    </submittedName>
</protein>
<dbReference type="AlphaFoldDB" id="A0A927MUK3"/>
<proteinExistence type="predicted"/>
<dbReference type="Pfam" id="PF07282">
    <property type="entry name" value="Cas12f1-like_TNB"/>
    <property type="match status" value="1"/>
</dbReference>
<name>A0A927MUK3_9ACTN</name>
<keyword evidence="4" id="KW-1185">Reference proteome</keyword>
<keyword evidence="1" id="KW-0238">DNA-binding</keyword>
<evidence type="ECO:0000256" key="1">
    <source>
        <dbReference type="ARBA" id="ARBA00023125"/>
    </source>
</evidence>
<comment type="caution">
    <text evidence="3">The sequence shown here is derived from an EMBL/GenBank/DDBJ whole genome shotgun (WGS) entry which is preliminary data.</text>
</comment>
<dbReference type="GO" id="GO:0003677">
    <property type="term" value="F:DNA binding"/>
    <property type="evidence" value="ECO:0007669"/>
    <property type="project" value="UniProtKB-KW"/>
</dbReference>
<evidence type="ECO:0000259" key="2">
    <source>
        <dbReference type="Pfam" id="PF07282"/>
    </source>
</evidence>
<gene>
    <name evidence="3" type="ORF">HEB94_003489</name>
</gene>
<evidence type="ECO:0000313" key="4">
    <source>
        <dbReference type="Proteomes" id="UP000638648"/>
    </source>
</evidence>
<dbReference type="Proteomes" id="UP000638648">
    <property type="component" value="Unassembled WGS sequence"/>
</dbReference>
<accession>A0A927MUK3</accession>
<sequence length="48" mass="5118">MSPSNPGRDNRPTQDTFRCVNCGYTANADHVGALNIAIRAGLVLPYVA</sequence>